<dbReference type="EMBL" id="CP159256">
    <property type="protein sequence ID" value="XCG52069.1"/>
    <property type="molecule type" value="Genomic_DNA"/>
</dbReference>
<evidence type="ECO:0000313" key="1">
    <source>
        <dbReference type="EMBL" id="XCG52069.1"/>
    </source>
</evidence>
<keyword evidence="1" id="KW-0614">Plasmid</keyword>
<dbReference type="RefSeq" id="WP_353646873.1">
    <property type="nucleotide sequence ID" value="NZ_CP159256.1"/>
</dbReference>
<sequence length="58" mass="6556">MRLDVRKIGKTGAITVLLPAAQIGAGYIRVDENRRRFKRVERAIDGQKPRARLRALPS</sequence>
<organism evidence="1">
    <name type="scientific">Mesorhizobium sp. WSM2240</name>
    <dbReference type="NCBI Taxonomy" id="3228851"/>
    <lineage>
        <taxon>Bacteria</taxon>
        <taxon>Pseudomonadati</taxon>
        <taxon>Pseudomonadota</taxon>
        <taxon>Alphaproteobacteria</taxon>
        <taxon>Hyphomicrobiales</taxon>
        <taxon>Phyllobacteriaceae</taxon>
        <taxon>Mesorhizobium</taxon>
    </lineage>
</organism>
<proteinExistence type="predicted"/>
<reference evidence="1" key="1">
    <citation type="submission" date="2024-06" db="EMBL/GenBank/DDBJ databases">
        <title>Mesorhizobium karijinii sp. nov., a symbiont of the iconic Swainsona formosa from arid Australia.</title>
        <authorList>
            <person name="Hill Y.J."/>
            <person name="Watkin E.L.J."/>
            <person name="O'Hara G.W."/>
            <person name="Terpolilli J."/>
            <person name="Tye M.L."/>
            <person name="Kohlmeier M.G."/>
        </authorList>
    </citation>
    <scope>NUCLEOTIDE SEQUENCE</scope>
    <source>
        <strain evidence="1">WSM2240</strain>
        <plasmid evidence="1">pMk2240A</plasmid>
    </source>
</reference>
<dbReference type="AlphaFoldDB" id="A0AAU8CYW1"/>
<geneLocation type="plasmid" evidence="1">
    <name>pMk2240A</name>
</geneLocation>
<name>A0AAU8CYW1_9HYPH</name>
<accession>A0AAU8CYW1</accession>
<protein>
    <submittedName>
        <fullName evidence="1">Uncharacterized protein</fullName>
    </submittedName>
</protein>
<gene>
    <name evidence="1" type="ORF">ABVK50_31620</name>
</gene>